<feature type="non-terminal residue" evidence="1">
    <location>
        <position position="1"/>
    </location>
</feature>
<protein>
    <recommendedName>
        <fullName evidence="3">RNA-directed DNA polymerase from mobile element jockey</fullName>
    </recommendedName>
</protein>
<dbReference type="PANTHER" id="PTHR47027:SF20">
    <property type="entry name" value="REVERSE TRANSCRIPTASE-LIKE PROTEIN WITH RNA-DIRECTED DNA POLYMERASE DOMAIN"/>
    <property type="match status" value="1"/>
</dbReference>
<evidence type="ECO:0000313" key="2">
    <source>
        <dbReference type="Proteomes" id="UP000187455"/>
    </source>
</evidence>
<accession>A0A1R0GW55</accession>
<dbReference type="Proteomes" id="UP000187455">
    <property type="component" value="Unassembled WGS sequence"/>
</dbReference>
<dbReference type="STRING" id="133383.A0A1R0GW55"/>
<proteinExistence type="predicted"/>
<comment type="caution">
    <text evidence="1">The sequence shown here is derived from an EMBL/GenBank/DDBJ whole genome shotgun (WGS) entry which is preliminary data.</text>
</comment>
<dbReference type="EMBL" id="LSSL01002741">
    <property type="protein sequence ID" value="OLY81134.1"/>
    <property type="molecule type" value="Genomic_DNA"/>
</dbReference>
<dbReference type="PANTHER" id="PTHR47027">
    <property type="entry name" value="REVERSE TRANSCRIPTASE DOMAIN-CONTAINING PROTEIN"/>
    <property type="match status" value="1"/>
</dbReference>
<reference evidence="1 2" key="1">
    <citation type="journal article" date="2016" name="Mol. Biol. Evol.">
        <title>Genome-Wide Survey of Gut Fungi (Harpellales) Reveals the First Horizontally Transferred Ubiquitin Gene from a Mosquito Host.</title>
        <authorList>
            <person name="Wang Y."/>
            <person name="White M.M."/>
            <person name="Kvist S."/>
            <person name="Moncalvo J.M."/>
        </authorList>
    </citation>
    <scope>NUCLEOTIDE SEQUENCE [LARGE SCALE GENOMIC DNA]</scope>
    <source>
        <strain evidence="1 2">ALG-7-W6</strain>
    </source>
</reference>
<sequence length="300" mass="33895">VYVPGIISRIPGLLFANDAVLLAESEADMQIVLNKITDWSNTWEMALNESKCGAMNVAGPQSSDLILQGKKIPKTDQYTYLGYIMNYKWDVSGTIKNNKLKARKAFYAAYIFLKRSDVPVSLKIEFINLVLMPIGCYGGETFGMSEARVKPIQAKIDKVISMVANVGKSAAMERVKAELGIKPVFLKTINAREREYHKWPTLKTWIADLIMLPIKARMATWVTGSARWIKKICVQNSKGETIINIFDRENKNSQSIIHQWTVDRKIGAKKNSMNLQLLHPDLKLDLQDIGKMRMGTLRTV</sequence>
<keyword evidence="2" id="KW-1185">Reference proteome</keyword>
<name>A0A1R0GW55_9FUNG</name>
<dbReference type="OrthoDB" id="5534248at2759"/>
<dbReference type="AlphaFoldDB" id="A0A1R0GW55"/>
<gene>
    <name evidence="1" type="ORF">AYI68_g4763</name>
</gene>
<evidence type="ECO:0000313" key="1">
    <source>
        <dbReference type="EMBL" id="OLY81134.1"/>
    </source>
</evidence>
<evidence type="ECO:0008006" key="3">
    <source>
        <dbReference type="Google" id="ProtNLM"/>
    </source>
</evidence>
<organism evidence="1 2">
    <name type="scientific">Smittium mucronatum</name>
    <dbReference type="NCBI Taxonomy" id="133383"/>
    <lineage>
        <taxon>Eukaryota</taxon>
        <taxon>Fungi</taxon>
        <taxon>Fungi incertae sedis</taxon>
        <taxon>Zoopagomycota</taxon>
        <taxon>Kickxellomycotina</taxon>
        <taxon>Harpellomycetes</taxon>
        <taxon>Harpellales</taxon>
        <taxon>Legeriomycetaceae</taxon>
        <taxon>Smittium</taxon>
    </lineage>
</organism>